<name>A0A9N9PYD9_9HELO</name>
<dbReference type="PANTHER" id="PTHR10039:SF15">
    <property type="entry name" value="NACHT DOMAIN-CONTAINING PROTEIN"/>
    <property type="match status" value="1"/>
</dbReference>
<reference evidence="5" key="1">
    <citation type="submission" date="2021-07" db="EMBL/GenBank/DDBJ databases">
        <authorList>
            <person name="Durling M."/>
        </authorList>
    </citation>
    <scope>NUCLEOTIDE SEQUENCE</scope>
</reference>
<evidence type="ECO:0000256" key="1">
    <source>
        <dbReference type="ARBA" id="ARBA00022737"/>
    </source>
</evidence>
<dbReference type="Gene3D" id="1.25.40.20">
    <property type="entry name" value="Ankyrin repeat-containing domain"/>
    <property type="match status" value="2"/>
</dbReference>
<evidence type="ECO:0000259" key="4">
    <source>
        <dbReference type="Pfam" id="PF24883"/>
    </source>
</evidence>
<dbReference type="PANTHER" id="PTHR10039">
    <property type="entry name" value="AMELOGENIN"/>
    <property type="match status" value="1"/>
</dbReference>
<feature type="domain" description="Azaphilone pigments biosynthesis cluster protein L N-terminal" evidence="3">
    <location>
        <begin position="2"/>
        <end position="97"/>
    </location>
</feature>
<dbReference type="InterPro" id="IPR056884">
    <property type="entry name" value="NPHP3-like_N"/>
</dbReference>
<evidence type="ECO:0000256" key="2">
    <source>
        <dbReference type="PROSITE-ProRule" id="PRU00023"/>
    </source>
</evidence>
<organism evidence="5 6">
    <name type="scientific">Hymenoscyphus albidus</name>
    <dbReference type="NCBI Taxonomy" id="595503"/>
    <lineage>
        <taxon>Eukaryota</taxon>
        <taxon>Fungi</taxon>
        <taxon>Dikarya</taxon>
        <taxon>Ascomycota</taxon>
        <taxon>Pezizomycotina</taxon>
        <taxon>Leotiomycetes</taxon>
        <taxon>Helotiales</taxon>
        <taxon>Helotiaceae</taxon>
        <taxon>Hymenoscyphus</taxon>
    </lineage>
</organism>
<proteinExistence type="predicted"/>
<dbReference type="InterPro" id="IPR031348">
    <property type="entry name" value="PigL_N"/>
</dbReference>
<comment type="caution">
    <text evidence="5">The sequence shown here is derived from an EMBL/GenBank/DDBJ whole genome shotgun (WGS) entry which is preliminary data.</text>
</comment>
<dbReference type="Pfam" id="PF24883">
    <property type="entry name" value="NPHP3_N"/>
    <property type="match status" value="1"/>
</dbReference>
<dbReference type="OrthoDB" id="195446at2759"/>
<evidence type="ECO:0000259" key="3">
    <source>
        <dbReference type="Pfam" id="PF17111"/>
    </source>
</evidence>
<dbReference type="PROSITE" id="PS50297">
    <property type="entry name" value="ANK_REP_REGION"/>
    <property type="match status" value="1"/>
</dbReference>
<evidence type="ECO:0000313" key="6">
    <source>
        <dbReference type="Proteomes" id="UP000701801"/>
    </source>
</evidence>
<keyword evidence="2" id="KW-0040">ANK repeat</keyword>
<dbReference type="Gene3D" id="3.40.50.300">
    <property type="entry name" value="P-loop containing nucleotide triphosphate hydrolases"/>
    <property type="match status" value="1"/>
</dbReference>
<dbReference type="SUPFAM" id="SSF48403">
    <property type="entry name" value="Ankyrin repeat"/>
    <property type="match status" value="1"/>
</dbReference>
<dbReference type="InterPro" id="IPR002110">
    <property type="entry name" value="Ankyrin_rpt"/>
</dbReference>
<keyword evidence="1" id="KW-0677">Repeat</keyword>
<dbReference type="Pfam" id="PF17111">
    <property type="entry name" value="PigL_N"/>
    <property type="match status" value="1"/>
</dbReference>
<dbReference type="InterPro" id="IPR027417">
    <property type="entry name" value="P-loop_NTPase"/>
</dbReference>
<evidence type="ECO:0000313" key="5">
    <source>
        <dbReference type="EMBL" id="CAG8972705.1"/>
    </source>
</evidence>
<dbReference type="PROSITE" id="PS50088">
    <property type="entry name" value="ANK_REPEAT"/>
    <property type="match status" value="1"/>
</dbReference>
<accession>A0A9N9PYD9</accession>
<dbReference type="AlphaFoldDB" id="A0A9N9PYD9"/>
<feature type="repeat" description="ANK" evidence="2">
    <location>
        <begin position="632"/>
        <end position="664"/>
    </location>
</feature>
<dbReference type="SMART" id="SM00248">
    <property type="entry name" value="ANK"/>
    <property type="match status" value="3"/>
</dbReference>
<evidence type="ECO:0008006" key="7">
    <source>
        <dbReference type="Google" id="ProtNLM"/>
    </source>
</evidence>
<protein>
    <recommendedName>
        <fullName evidence="7">Ankyrin repeat protein</fullName>
    </recommendedName>
</protein>
<gene>
    <name evidence="5" type="ORF">HYALB_00010937</name>
</gene>
<feature type="domain" description="Nephrocystin 3-like N-terminal" evidence="4">
    <location>
        <begin position="208"/>
        <end position="305"/>
    </location>
</feature>
<dbReference type="Pfam" id="PF12796">
    <property type="entry name" value="Ank_2"/>
    <property type="match status" value="1"/>
</dbReference>
<dbReference type="EMBL" id="CAJVRM010000053">
    <property type="protein sequence ID" value="CAG8972705.1"/>
    <property type="molecule type" value="Genomic_DNA"/>
</dbReference>
<keyword evidence="6" id="KW-1185">Reference proteome</keyword>
<dbReference type="InterPro" id="IPR036770">
    <property type="entry name" value="Ankyrin_rpt-contain_sf"/>
</dbReference>
<dbReference type="Proteomes" id="UP000701801">
    <property type="component" value="Unassembled WGS sequence"/>
</dbReference>
<sequence>MADVIGIIGSAVGVISFSLQVCKGLIQYYESYKDKRKDIERMVSALKSLTGTLETLKDPISTTMFSKKQIENISSNIEDCEESIMDFSEVLGKIKESDVPGTAGTRNIGFSEKFKEVKGRLVYPFRESTILKLQESIGHVNSNLVLVMQSMRLSTIPMFNEKLDHISREVDLLVTSQADEKTQTILNWMSTLDHNSKQEETSSRREEGTGLWLFETQEFKDWVNGKNKVLWASGGPGAGKTILASSVVNYTKTKSRQENVGVAFLYCNYAERGTQPLEQLVGSIARQLFEGCLRLPLSVIEKHQSILSRSHYMIEDISVYFMNALTIRVKGSDEDIRIYLRAQINTKSNLLRLCKQHQGLSERIVEGVTKKTDGMFLLAHFHIEPLTAELRVKHLLRTLTILPRSIWATYEDAVKRIFKGQDERKAHVARDEMQHAISAMELDEEDNIVDTDDLYPKDILHPGVSSPATRPLSRRQLGNFEDLYEIFVNGLIFDFESKNETGHLSMEEALYNSMATDFPLLHYSCRSWMKMVESKEISNSLSSEILNFVSNKHSKGLTLVVSDSLLFQQNDTLFETFTQSRLKEKVLSLSNCFGINALGKFTALFKAVVFNLPQLTEMLLNHGEKVDRAFPGNVTSLHLAAFTGHKEVLKRLLQNSARVDIEYGHYNIVDELAKHGADFNAEDTEGRTPLIIAARWSLLETLLGESKDNLNATDLQGRDAFFYPHSPLIGTRSKKKVSDIKGKACQIMVYPLYLDPYIDEILHTMNENLVLPQDDELMSWVSELIATGDYPAVPQVQKYPNPCLYKDVLLLIPTEKLPDCPQKLLDATGVKVLTVCIILLRRDGRAVLFRSPDINRDSHYK</sequence>